<dbReference type="Gene3D" id="1.20.58.320">
    <property type="entry name" value="TPR-like"/>
    <property type="match status" value="1"/>
</dbReference>
<organism evidence="1 2">
    <name type="scientific">Metarhizium rileyi (strain RCEF 4871)</name>
    <name type="common">Nomuraea rileyi</name>
    <dbReference type="NCBI Taxonomy" id="1649241"/>
    <lineage>
        <taxon>Eukaryota</taxon>
        <taxon>Fungi</taxon>
        <taxon>Dikarya</taxon>
        <taxon>Ascomycota</taxon>
        <taxon>Pezizomycotina</taxon>
        <taxon>Sordariomycetes</taxon>
        <taxon>Hypocreomycetidae</taxon>
        <taxon>Hypocreales</taxon>
        <taxon>Clavicipitaceae</taxon>
        <taxon>Metarhizium</taxon>
    </lineage>
</organism>
<dbReference type="Pfam" id="PF06041">
    <property type="entry name" value="DUF924"/>
    <property type="match status" value="1"/>
</dbReference>
<dbReference type="SUPFAM" id="SSF48452">
    <property type="entry name" value="TPR-like"/>
    <property type="match status" value="1"/>
</dbReference>
<reference evidence="1 2" key="1">
    <citation type="journal article" date="2016" name="Genome Biol. Evol.">
        <title>Divergent and convergent evolution of fungal pathogenicity.</title>
        <authorList>
            <person name="Shang Y."/>
            <person name="Xiao G."/>
            <person name="Zheng P."/>
            <person name="Cen K."/>
            <person name="Zhan S."/>
            <person name="Wang C."/>
        </authorList>
    </citation>
    <scope>NUCLEOTIDE SEQUENCE [LARGE SCALE GENOMIC DNA]</scope>
    <source>
        <strain evidence="1 2">RCEF 4871</strain>
    </source>
</reference>
<evidence type="ECO:0000313" key="2">
    <source>
        <dbReference type="Proteomes" id="UP000243498"/>
    </source>
</evidence>
<evidence type="ECO:0008006" key="3">
    <source>
        <dbReference type="Google" id="ProtNLM"/>
    </source>
</evidence>
<name>A0A162JX73_METRR</name>
<sequence length="254" mass="28800">MAHTIKSLLTPSLFRQVQEVWFLDSTVEACIIPPQENVKRWFMSSEALDKECVDKFLPALEALRKTGVTSGTEILDAVEPAQPGDWMSLLILLDQIPRNCYRGASSSVVFDEFDPLARDVSRAAIEQGLPDGHPEIRWQLAYRNWFYMPLMHSEDLSDHEQALEGFRKVVADVESLVGEQQGSVDDEYHARALKVAKGDVEAAMRMAKTSLDFEQMHYDIIQKFGRYPHRNKALGRESTAEEMDYLDNGGQTFG</sequence>
<dbReference type="OrthoDB" id="414698at2759"/>
<evidence type="ECO:0000313" key="1">
    <source>
        <dbReference type="EMBL" id="OAA50348.1"/>
    </source>
</evidence>
<dbReference type="Proteomes" id="UP000243498">
    <property type="component" value="Unassembled WGS sequence"/>
</dbReference>
<protein>
    <recommendedName>
        <fullName evidence="3">Class I alpha-mannosidase</fullName>
    </recommendedName>
</protein>
<comment type="caution">
    <text evidence="1">The sequence shown here is derived from an EMBL/GenBank/DDBJ whole genome shotgun (WGS) entry which is preliminary data.</text>
</comment>
<keyword evidence="2" id="KW-1185">Reference proteome</keyword>
<dbReference type="OMA" id="NWFYMPL"/>
<dbReference type="InterPro" id="IPR010323">
    <property type="entry name" value="DUF924"/>
</dbReference>
<dbReference type="Gene3D" id="1.25.40.10">
    <property type="entry name" value="Tetratricopeptide repeat domain"/>
    <property type="match status" value="1"/>
</dbReference>
<dbReference type="STRING" id="1081105.A0A162JX73"/>
<proteinExistence type="predicted"/>
<dbReference type="EMBL" id="AZHC01000002">
    <property type="protein sequence ID" value="OAA50348.1"/>
    <property type="molecule type" value="Genomic_DNA"/>
</dbReference>
<gene>
    <name evidence="1" type="ORF">NOR_00798</name>
</gene>
<accession>A0A162JX73</accession>
<dbReference type="AlphaFoldDB" id="A0A162JX73"/>
<dbReference type="InterPro" id="IPR011990">
    <property type="entry name" value="TPR-like_helical_dom_sf"/>
</dbReference>